<dbReference type="RefSeq" id="WP_167471498.1">
    <property type="nucleotide sequence ID" value="NZ_CP046172.1"/>
</dbReference>
<dbReference type="AlphaFoldDB" id="A0A6G9Y4Q4"/>
<proteinExistence type="predicted"/>
<evidence type="ECO:0000313" key="1">
    <source>
        <dbReference type="EMBL" id="QIS08215.1"/>
    </source>
</evidence>
<gene>
    <name evidence="1" type="ORF">F5544_01460</name>
</gene>
<accession>A0A6G9Y4Q4</accession>
<name>A0A6G9Y4Q4_9NOCA</name>
<dbReference type="Proteomes" id="UP000503540">
    <property type="component" value="Chromosome"/>
</dbReference>
<dbReference type="EMBL" id="CP046172">
    <property type="protein sequence ID" value="QIS08215.1"/>
    <property type="molecule type" value="Genomic_DNA"/>
</dbReference>
<evidence type="ECO:0000313" key="2">
    <source>
        <dbReference type="Proteomes" id="UP000503540"/>
    </source>
</evidence>
<keyword evidence="2" id="KW-1185">Reference proteome</keyword>
<organism evidence="1 2">
    <name type="scientific">Nocardia arthritidis</name>
    <dbReference type="NCBI Taxonomy" id="228602"/>
    <lineage>
        <taxon>Bacteria</taxon>
        <taxon>Bacillati</taxon>
        <taxon>Actinomycetota</taxon>
        <taxon>Actinomycetes</taxon>
        <taxon>Mycobacteriales</taxon>
        <taxon>Nocardiaceae</taxon>
        <taxon>Nocardia</taxon>
    </lineage>
</organism>
<protein>
    <submittedName>
        <fullName evidence="1">Uncharacterized protein</fullName>
    </submittedName>
</protein>
<dbReference type="KEGG" id="nah:F5544_01460"/>
<sequence length="121" mass="14078">MNLTRKQKDAFEEMFPPFTVDEVFGPGFGRMLEEEGVSLEQTGHQLDEIPLIHKLDETSKPFLWMFLAMMHRGLKNIDIEPETQRVVVNSQEFFDAVNRGHVQIRGALRWPGLWDGSIEYE</sequence>
<reference evidence="1 2" key="1">
    <citation type="journal article" date="2019" name="ACS Chem. Biol.">
        <title>Identification and Mobilization of a Cryptic Antibiotic Biosynthesis Gene Locus from a Human-Pathogenic Nocardia Isolate.</title>
        <authorList>
            <person name="Herisse M."/>
            <person name="Ishida K."/>
            <person name="Porter J.L."/>
            <person name="Howden B."/>
            <person name="Hertweck C."/>
            <person name="Stinear T.P."/>
            <person name="Pidot S.J."/>
        </authorList>
    </citation>
    <scope>NUCLEOTIDE SEQUENCE [LARGE SCALE GENOMIC DNA]</scope>
    <source>
        <strain evidence="1 2">AUSMDU00012717</strain>
    </source>
</reference>